<dbReference type="RefSeq" id="XP_009167500.1">
    <property type="nucleotide sequence ID" value="XM_009169236.1"/>
</dbReference>
<organism evidence="2 3">
    <name type="scientific">Opisthorchis viverrini</name>
    <name type="common">Southeast Asian liver fluke</name>
    <dbReference type="NCBI Taxonomy" id="6198"/>
    <lineage>
        <taxon>Eukaryota</taxon>
        <taxon>Metazoa</taxon>
        <taxon>Spiralia</taxon>
        <taxon>Lophotrochozoa</taxon>
        <taxon>Platyhelminthes</taxon>
        <taxon>Trematoda</taxon>
        <taxon>Digenea</taxon>
        <taxon>Opisthorchiida</taxon>
        <taxon>Opisthorchiata</taxon>
        <taxon>Opisthorchiidae</taxon>
        <taxon>Opisthorchis</taxon>
    </lineage>
</organism>
<dbReference type="OrthoDB" id="6247891at2759"/>
<evidence type="ECO:0000256" key="1">
    <source>
        <dbReference type="SAM" id="MobiDB-lite"/>
    </source>
</evidence>
<name>A0A075AGK1_OPIVI</name>
<dbReference type="AlphaFoldDB" id="A0A075AGK1"/>
<feature type="compositionally biased region" description="Basic and acidic residues" evidence="1">
    <location>
        <begin position="11"/>
        <end position="28"/>
    </location>
</feature>
<reference evidence="2 3" key="1">
    <citation type="submission" date="2013-11" db="EMBL/GenBank/DDBJ databases">
        <title>Opisthorchis viverrini - life in the bile duct.</title>
        <authorList>
            <person name="Young N.D."/>
            <person name="Nagarajan N."/>
            <person name="Lin S.J."/>
            <person name="Korhonen P.K."/>
            <person name="Jex A.R."/>
            <person name="Hall R.S."/>
            <person name="Safavi-Hemami H."/>
            <person name="Kaewkong W."/>
            <person name="Bertrand D."/>
            <person name="Gao S."/>
            <person name="Seet Q."/>
            <person name="Wongkham S."/>
            <person name="Teh B.T."/>
            <person name="Wongkham C."/>
            <person name="Intapan P.M."/>
            <person name="Maleewong W."/>
            <person name="Yang X."/>
            <person name="Hu M."/>
            <person name="Wang Z."/>
            <person name="Hofmann A."/>
            <person name="Sternberg P.W."/>
            <person name="Tan P."/>
            <person name="Wang J."/>
            <person name="Gasser R.B."/>
        </authorList>
    </citation>
    <scope>NUCLEOTIDE SEQUENCE [LARGE SCALE GENOMIC DNA]</scope>
</reference>
<dbReference type="KEGG" id="ovi:T265_04487"/>
<accession>A0A075AGK1</accession>
<sequence length="172" mass="18915">MCQEEFVSSLKTERSRTGKRALKQETRSKRSKPNTDALSPTTVPQGNKTGQKHAESRTLAPQDTAPAVTMDQSALRIDERITGPNWSHASFKVTTDCNLNPAGPGPSISLRERCLLAASRRRVLEARLASALANADKGVRGTLIEEIRADLFALVDELLRDTELKQLKSHLV</sequence>
<proteinExistence type="predicted"/>
<evidence type="ECO:0000313" key="2">
    <source>
        <dbReference type="EMBL" id="KER28799.1"/>
    </source>
</evidence>
<keyword evidence="3" id="KW-1185">Reference proteome</keyword>
<dbReference type="Proteomes" id="UP000054324">
    <property type="component" value="Unassembled WGS sequence"/>
</dbReference>
<dbReference type="EMBL" id="KL596692">
    <property type="protein sequence ID" value="KER28799.1"/>
    <property type="molecule type" value="Genomic_DNA"/>
</dbReference>
<evidence type="ECO:0000313" key="3">
    <source>
        <dbReference type="Proteomes" id="UP000054324"/>
    </source>
</evidence>
<feature type="compositionally biased region" description="Polar residues" evidence="1">
    <location>
        <begin position="34"/>
        <end position="49"/>
    </location>
</feature>
<gene>
    <name evidence="2" type="ORF">T265_04487</name>
</gene>
<dbReference type="GeneID" id="20318669"/>
<protein>
    <submittedName>
        <fullName evidence="2">Uncharacterized protein</fullName>
    </submittedName>
</protein>
<dbReference type="CTD" id="20318669"/>
<feature type="region of interest" description="Disordered" evidence="1">
    <location>
        <begin position="1"/>
        <end position="67"/>
    </location>
</feature>